<dbReference type="CDD" id="cd00616">
    <property type="entry name" value="AHBA_syn"/>
    <property type="match status" value="1"/>
</dbReference>
<dbReference type="NCBIfam" id="TIGR03588">
    <property type="entry name" value="PseC"/>
    <property type="match status" value="1"/>
</dbReference>
<accession>A0ABU9B686</accession>
<organism evidence="3 4">
    <name type="scientific">Pseudaquabacterium rugosum</name>
    <dbReference type="NCBI Taxonomy" id="2984194"/>
    <lineage>
        <taxon>Bacteria</taxon>
        <taxon>Pseudomonadati</taxon>
        <taxon>Pseudomonadota</taxon>
        <taxon>Betaproteobacteria</taxon>
        <taxon>Burkholderiales</taxon>
        <taxon>Sphaerotilaceae</taxon>
        <taxon>Pseudaquabacterium</taxon>
    </lineage>
</organism>
<gene>
    <name evidence="3" type="primary">pseC</name>
    <name evidence="3" type="ORF">AACH11_04640</name>
</gene>
<dbReference type="InterPro" id="IPR015424">
    <property type="entry name" value="PyrdxlP-dep_Trfase"/>
</dbReference>
<protein>
    <submittedName>
        <fullName evidence="3">UDP-4-amino-4, 6-dideoxy-N-acetyl-beta-L-altrosamine transaminase</fullName>
        <ecNumber evidence="3">2.6.1.92</ecNumber>
    </submittedName>
</protein>
<dbReference type="Gene3D" id="3.40.640.10">
    <property type="entry name" value="Type I PLP-dependent aspartate aminotransferase-like (Major domain)"/>
    <property type="match status" value="1"/>
</dbReference>
<keyword evidence="2" id="KW-0663">Pyridoxal phosphate</keyword>
<dbReference type="InterPro" id="IPR020026">
    <property type="entry name" value="PseC"/>
</dbReference>
<keyword evidence="3" id="KW-0808">Transferase</keyword>
<keyword evidence="4" id="KW-1185">Reference proteome</keyword>
<keyword evidence="3" id="KW-0032">Aminotransferase</keyword>
<dbReference type="InterPro" id="IPR015422">
    <property type="entry name" value="PyrdxlP-dep_Trfase_small"/>
</dbReference>
<dbReference type="SUPFAM" id="SSF53383">
    <property type="entry name" value="PLP-dependent transferases"/>
    <property type="match status" value="1"/>
</dbReference>
<comment type="similarity">
    <text evidence="1 2">Belongs to the DegT/DnrJ/EryC1 family.</text>
</comment>
<dbReference type="InterPro" id="IPR015421">
    <property type="entry name" value="PyrdxlP-dep_Trfase_major"/>
</dbReference>
<dbReference type="GO" id="GO:0008483">
    <property type="term" value="F:transaminase activity"/>
    <property type="evidence" value="ECO:0007669"/>
    <property type="project" value="UniProtKB-KW"/>
</dbReference>
<name>A0ABU9B686_9BURK</name>
<dbReference type="PANTHER" id="PTHR30244">
    <property type="entry name" value="TRANSAMINASE"/>
    <property type="match status" value="1"/>
</dbReference>
<dbReference type="PIRSF" id="PIRSF000390">
    <property type="entry name" value="PLP_StrS"/>
    <property type="match status" value="1"/>
</dbReference>
<dbReference type="Gene3D" id="3.90.1150.10">
    <property type="entry name" value="Aspartate Aminotransferase, domain 1"/>
    <property type="match status" value="1"/>
</dbReference>
<dbReference type="InterPro" id="IPR000653">
    <property type="entry name" value="DegT/StrS_aminotransferase"/>
</dbReference>
<evidence type="ECO:0000256" key="2">
    <source>
        <dbReference type="RuleBase" id="RU004508"/>
    </source>
</evidence>
<sequence length="394" mass="42450">MAAPALPPVTLPYSRQQVSEDDIAAVVAVLRSDFLTQGAVVPAFEAAFAQAHGVAHAVAVTNATAALHLACLALGIGPGRRVWTSPNSFLASANAAAYCGATVDFVDIDPHTRNLGVPALADKLARAAREGTLPDLLIPVHFAGLPADLREMRALADRHGFRILADASHATGADYLGAPVGAEWADATVFSFHAVKVITCGEGGMVVTQDPELARQLRLLRSHGVEREPQRLQQLPAEPWVYEQQALGHNLRLTEMQAALGLSQLQRLPAMHADRCAQADRYDARLDGLPLRRPPRLADRGCAWHLYAVALDADAPPRAEVYRALRRAGIGVNVHYIPIHLQPWWRARGFAPGDFPAAEAWYAQALSLPLFPGLTAAQQDRVVDVLRTALESGR</sequence>
<proteinExistence type="inferred from homology"/>
<dbReference type="Proteomes" id="UP001368500">
    <property type="component" value="Unassembled WGS sequence"/>
</dbReference>
<evidence type="ECO:0000256" key="1">
    <source>
        <dbReference type="ARBA" id="ARBA00037999"/>
    </source>
</evidence>
<dbReference type="RefSeq" id="WP_341373037.1">
    <property type="nucleotide sequence ID" value="NZ_JBBUTF010000004.1"/>
</dbReference>
<evidence type="ECO:0000313" key="3">
    <source>
        <dbReference type="EMBL" id="MEK8025249.1"/>
    </source>
</evidence>
<dbReference type="Pfam" id="PF01041">
    <property type="entry name" value="DegT_DnrJ_EryC1"/>
    <property type="match status" value="1"/>
</dbReference>
<evidence type="ECO:0000313" key="4">
    <source>
        <dbReference type="Proteomes" id="UP001368500"/>
    </source>
</evidence>
<dbReference type="PANTHER" id="PTHR30244:SF34">
    <property type="entry name" value="DTDP-4-AMINO-4,6-DIDEOXYGALACTOSE TRANSAMINASE"/>
    <property type="match status" value="1"/>
</dbReference>
<dbReference type="EC" id="2.6.1.92" evidence="3"/>
<reference evidence="3 4" key="1">
    <citation type="submission" date="2024-04" db="EMBL/GenBank/DDBJ databases">
        <title>Novel species of the genus Ideonella isolated from streams.</title>
        <authorList>
            <person name="Lu H."/>
        </authorList>
    </citation>
    <scope>NUCLEOTIDE SEQUENCE [LARGE SCALE GENOMIC DNA]</scope>
    <source>
        <strain evidence="3 4">BYS139W</strain>
    </source>
</reference>
<dbReference type="EMBL" id="JBBUTF010000004">
    <property type="protein sequence ID" value="MEK8025249.1"/>
    <property type="molecule type" value="Genomic_DNA"/>
</dbReference>
<comment type="caution">
    <text evidence="3">The sequence shown here is derived from an EMBL/GenBank/DDBJ whole genome shotgun (WGS) entry which is preliminary data.</text>
</comment>